<proteinExistence type="predicted"/>
<dbReference type="EMBL" id="CP034726">
    <property type="protein sequence ID" value="QBP18250.1"/>
    <property type="molecule type" value="Genomic_DNA"/>
</dbReference>
<evidence type="ECO:0000313" key="2">
    <source>
        <dbReference type="Proteomes" id="UP000294321"/>
    </source>
</evidence>
<organism evidence="1 2">
    <name type="scientific">Acetilactobacillus jinshanensis</name>
    <dbReference type="NCBI Taxonomy" id="1720083"/>
    <lineage>
        <taxon>Bacteria</taxon>
        <taxon>Bacillati</taxon>
        <taxon>Bacillota</taxon>
        <taxon>Bacilli</taxon>
        <taxon>Lactobacillales</taxon>
        <taxon>Lactobacillaceae</taxon>
        <taxon>Acetilactobacillus</taxon>
    </lineage>
</organism>
<sequence>MNPEDKVTYIALKSLKGVTKDNVKAYQDMVKKANQVDPQSTHLVADTLRLDDFNHNQFLNCQINLKDNIHPEPDTKKGKGNEWVTPIGKLELKRLEYDYEK</sequence>
<dbReference type="Proteomes" id="UP000294321">
    <property type="component" value="Chromosome"/>
</dbReference>
<dbReference type="AlphaFoldDB" id="A0A4P6ZLZ0"/>
<reference evidence="2" key="1">
    <citation type="submission" date="2018-12" db="EMBL/GenBank/DDBJ databases">
        <title>A new species of lactobacillus.</title>
        <authorList>
            <person name="Jian Y."/>
            <person name="Xin L."/>
            <person name="Hong Z.J."/>
            <person name="Ming L.Z."/>
            <person name="Hong X.Z."/>
        </authorList>
    </citation>
    <scope>NUCLEOTIDE SEQUENCE [LARGE SCALE GENOMIC DNA]</scope>
    <source>
        <strain evidence="2">HSLZ-75</strain>
    </source>
</reference>
<dbReference type="RefSeq" id="WP_133441810.1">
    <property type="nucleotide sequence ID" value="NZ_CP034726.1"/>
</dbReference>
<gene>
    <name evidence="1" type="ORF">ELX58_03670</name>
</gene>
<keyword evidence="2" id="KW-1185">Reference proteome</keyword>
<accession>A0A4P6ZLZ0</accession>
<evidence type="ECO:0000313" key="1">
    <source>
        <dbReference type="EMBL" id="QBP18250.1"/>
    </source>
</evidence>
<dbReference type="KEGG" id="lji:ELX58_03670"/>
<name>A0A4P6ZLZ0_9LACO</name>
<protein>
    <submittedName>
        <fullName evidence="1">Uncharacterized protein</fullName>
    </submittedName>
</protein>